<gene>
    <name evidence="5" type="ORF">GHI93_07210</name>
</gene>
<organism evidence="5 6">
    <name type="scientific">Lactococcus hircilactis</name>
    <dbReference type="NCBI Taxonomy" id="1494462"/>
    <lineage>
        <taxon>Bacteria</taxon>
        <taxon>Bacillati</taxon>
        <taxon>Bacillota</taxon>
        <taxon>Bacilli</taxon>
        <taxon>Lactobacillales</taxon>
        <taxon>Streptococcaceae</taxon>
        <taxon>Lactococcus</taxon>
    </lineage>
</organism>
<evidence type="ECO:0000259" key="4">
    <source>
        <dbReference type="Pfam" id="PF07859"/>
    </source>
</evidence>
<dbReference type="Pfam" id="PF07859">
    <property type="entry name" value="Abhydrolase_3"/>
    <property type="match status" value="1"/>
</dbReference>
<protein>
    <submittedName>
        <fullName evidence="5">Alpha/beta hydrolase fold domain-containing protein</fullName>
    </submittedName>
</protein>
<name>A0A7X2D1R0_9LACT</name>
<evidence type="ECO:0000313" key="5">
    <source>
        <dbReference type="EMBL" id="MQW39712.1"/>
    </source>
</evidence>
<feature type="domain" description="Alpha/beta hydrolase fold-3" evidence="4">
    <location>
        <begin position="93"/>
        <end position="300"/>
    </location>
</feature>
<dbReference type="InterPro" id="IPR013094">
    <property type="entry name" value="AB_hydrolase_3"/>
</dbReference>
<evidence type="ECO:0000256" key="2">
    <source>
        <dbReference type="ARBA" id="ARBA00022801"/>
    </source>
</evidence>
<dbReference type="Gene3D" id="3.40.50.1820">
    <property type="entry name" value="alpha/beta hydrolase"/>
    <property type="match status" value="1"/>
</dbReference>
<dbReference type="InterPro" id="IPR050300">
    <property type="entry name" value="GDXG_lipolytic_enzyme"/>
</dbReference>
<feature type="transmembrane region" description="Helical" evidence="3">
    <location>
        <begin position="6"/>
        <end position="29"/>
    </location>
</feature>
<accession>A0A7X2D1R0</accession>
<dbReference type="AlphaFoldDB" id="A0A7X2D1R0"/>
<sequence length="335" mass="37363">MKKILIKFILIVGGVLVCLVIFVMLAFHFSPKPGAMIIRHLFSSEVKITDESGFEKVKSKVALTKNHNYNSKFGSNTYDLYLPKGVNHPVDVLIWVHGGGFVGGDKSGVKEFATKLAFDAQMAVIAMNYKRAPESQYPNQLIQVGELIKTLKSQSDSRLNLSKLMFGGDSAGAQIALQYALTQTNLSYGKAISIPHLLTKGEIKATLSYCGPVDLQQVAHTKSENKAMQYFVKTVAWSELGTKKWESDPKLQEASLVQHLTNTFPPTYITDGNAYSFQDQGIAFSNQLKTLGVPVSQLFFKTSKQTITHEYQFDYAKKSAQRCYDETLAFVRKYQ</sequence>
<keyword evidence="3" id="KW-0472">Membrane</keyword>
<comment type="caution">
    <text evidence="5">The sequence shown here is derived from an EMBL/GenBank/DDBJ whole genome shotgun (WGS) entry which is preliminary data.</text>
</comment>
<dbReference type="PROSITE" id="PS01173">
    <property type="entry name" value="LIPASE_GDXG_HIS"/>
    <property type="match status" value="1"/>
</dbReference>
<comment type="similarity">
    <text evidence="1">Belongs to the 'GDXG' lipolytic enzyme family.</text>
</comment>
<keyword evidence="6" id="KW-1185">Reference proteome</keyword>
<dbReference type="OrthoDB" id="9815425at2"/>
<dbReference type="EMBL" id="WITJ01000009">
    <property type="protein sequence ID" value="MQW39712.1"/>
    <property type="molecule type" value="Genomic_DNA"/>
</dbReference>
<keyword evidence="3" id="KW-0812">Transmembrane</keyword>
<dbReference type="InterPro" id="IPR002168">
    <property type="entry name" value="Lipase_GDXG_HIS_AS"/>
</dbReference>
<dbReference type="PANTHER" id="PTHR48081:SF6">
    <property type="entry name" value="PEPTIDASE S9 PROLYL OLIGOPEPTIDASE CATALYTIC DOMAIN-CONTAINING PROTEIN"/>
    <property type="match status" value="1"/>
</dbReference>
<evidence type="ECO:0000313" key="6">
    <source>
        <dbReference type="Proteomes" id="UP000439550"/>
    </source>
</evidence>
<dbReference type="GO" id="GO:0016787">
    <property type="term" value="F:hydrolase activity"/>
    <property type="evidence" value="ECO:0007669"/>
    <property type="project" value="UniProtKB-KW"/>
</dbReference>
<dbReference type="InterPro" id="IPR029058">
    <property type="entry name" value="AB_hydrolase_fold"/>
</dbReference>
<evidence type="ECO:0000256" key="3">
    <source>
        <dbReference type="SAM" id="Phobius"/>
    </source>
</evidence>
<keyword evidence="3" id="KW-1133">Transmembrane helix</keyword>
<keyword evidence="2 5" id="KW-0378">Hydrolase</keyword>
<dbReference type="Proteomes" id="UP000439550">
    <property type="component" value="Unassembled WGS sequence"/>
</dbReference>
<evidence type="ECO:0000256" key="1">
    <source>
        <dbReference type="ARBA" id="ARBA00010515"/>
    </source>
</evidence>
<proteinExistence type="inferred from homology"/>
<dbReference type="PANTHER" id="PTHR48081">
    <property type="entry name" value="AB HYDROLASE SUPERFAMILY PROTEIN C4A8.06C"/>
    <property type="match status" value="1"/>
</dbReference>
<dbReference type="SUPFAM" id="SSF53474">
    <property type="entry name" value="alpha/beta-Hydrolases"/>
    <property type="match status" value="1"/>
</dbReference>
<reference evidence="5 6" key="1">
    <citation type="submission" date="2019-10" db="EMBL/GenBank/DDBJ databases">
        <authorList>
            <person name="Dong K."/>
        </authorList>
    </citation>
    <scope>NUCLEOTIDE SEQUENCE [LARGE SCALE GENOMIC DNA]</scope>
    <source>
        <strain evidence="5 6">DSM 28960</strain>
    </source>
</reference>
<dbReference type="RefSeq" id="WP_153496383.1">
    <property type="nucleotide sequence ID" value="NZ_CAXYUY010000044.1"/>
</dbReference>